<dbReference type="EMBL" id="BAAARV010000021">
    <property type="protein sequence ID" value="GAA2341727.1"/>
    <property type="molecule type" value="Genomic_DNA"/>
</dbReference>
<sequence length="60" mass="6140">MPSGDADIAERVRALYDPGTLGLHTVAVDAIPRLRSGKVDRRALSSLSGPGTATVEPGPA</sequence>
<dbReference type="RefSeq" id="WP_344612517.1">
    <property type="nucleotide sequence ID" value="NZ_BAAARV010000021.1"/>
</dbReference>
<proteinExistence type="predicted"/>
<keyword evidence="3" id="KW-1185">Reference proteome</keyword>
<gene>
    <name evidence="2" type="ORF">GCM10010170_025420</name>
</gene>
<accession>A0ABN3G0R4</accession>
<protein>
    <recommendedName>
        <fullName evidence="4">AMP-binding enzyme C-terminal domain-containing protein</fullName>
    </recommendedName>
</protein>
<evidence type="ECO:0008006" key="4">
    <source>
        <dbReference type="Google" id="ProtNLM"/>
    </source>
</evidence>
<evidence type="ECO:0000313" key="3">
    <source>
        <dbReference type="Proteomes" id="UP001501444"/>
    </source>
</evidence>
<evidence type="ECO:0000313" key="2">
    <source>
        <dbReference type="EMBL" id="GAA2341727.1"/>
    </source>
</evidence>
<dbReference type="Proteomes" id="UP001501444">
    <property type="component" value="Unassembled WGS sequence"/>
</dbReference>
<feature type="region of interest" description="Disordered" evidence="1">
    <location>
        <begin position="41"/>
        <end position="60"/>
    </location>
</feature>
<name>A0ABN3G0R4_9ACTN</name>
<organism evidence="2 3">
    <name type="scientific">Dactylosporangium salmoneum</name>
    <dbReference type="NCBI Taxonomy" id="53361"/>
    <lineage>
        <taxon>Bacteria</taxon>
        <taxon>Bacillati</taxon>
        <taxon>Actinomycetota</taxon>
        <taxon>Actinomycetes</taxon>
        <taxon>Micromonosporales</taxon>
        <taxon>Micromonosporaceae</taxon>
        <taxon>Dactylosporangium</taxon>
    </lineage>
</organism>
<evidence type="ECO:0000256" key="1">
    <source>
        <dbReference type="SAM" id="MobiDB-lite"/>
    </source>
</evidence>
<reference evidence="2 3" key="1">
    <citation type="journal article" date="2019" name="Int. J. Syst. Evol. Microbiol.">
        <title>The Global Catalogue of Microorganisms (GCM) 10K type strain sequencing project: providing services to taxonomists for standard genome sequencing and annotation.</title>
        <authorList>
            <consortium name="The Broad Institute Genomics Platform"/>
            <consortium name="The Broad Institute Genome Sequencing Center for Infectious Disease"/>
            <person name="Wu L."/>
            <person name="Ma J."/>
        </authorList>
    </citation>
    <scope>NUCLEOTIDE SEQUENCE [LARGE SCALE GENOMIC DNA]</scope>
    <source>
        <strain evidence="2 3">JCM 3272</strain>
    </source>
</reference>
<comment type="caution">
    <text evidence="2">The sequence shown here is derived from an EMBL/GenBank/DDBJ whole genome shotgun (WGS) entry which is preliminary data.</text>
</comment>